<reference evidence="1" key="2">
    <citation type="journal article" date="2022" name="Microbiol. Resour. Announc.">
        <title>Metagenome Sequencing to Explore Phylogenomics of Terrestrial Cyanobacteria.</title>
        <authorList>
            <person name="Ward R.D."/>
            <person name="Stajich J.E."/>
            <person name="Johansen J.R."/>
            <person name="Huntemann M."/>
            <person name="Clum A."/>
            <person name="Foster B."/>
            <person name="Foster B."/>
            <person name="Roux S."/>
            <person name="Palaniappan K."/>
            <person name="Varghese N."/>
            <person name="Mukherjee S."/>
            <person name="Reddy T.B.K."/>
            <person name="Daum C."/>
            <person name="Copeland A."/>
            <person name="Chen I.A."/>
            <person name="Ivanova N.N."/>
            <person name="Kyrpides N.C."/>
            <person name="Shapiro N."/>
            <person name="Eloe-Fadrosh E.A."/>
            <person name="Pietrasiak N."/>
        </authorList>
    </citation>
    <scope>NUCLEOTIDE SEQUENCE</scope>
    <source>
        <strain evidence="1">GSE-NOS-MK-12-04C</strain>
    </source>
</reference>
<proteinExistence type="predicted"/>
<dbReference type="Pfam" id="PF05721">
    <property type="entry name" value="PhyH"/>
    <property type="match status" value="1"/>
</dbReference>
<name>A0A951QM55_9CYAN</name>
<organism evidence="1 2">
    <name type="scientific">Cyanomargarita calcarea GSE-NOS-MK-12-04C</name>
    <dbReference type="NCBI Taxonomy" id="2839659"/>
    <lineage>
        <taxon>Bacteria</taxon>
        <taxon>Bacillati</taxon>
        <taxon>Cyanobacteriota</taxon>
        <taxon>Cyanophyceae</taxon>
        <taxon>Nostocales</taxon>
        <taxon>Cyanomargaritaceae</taxon>
        <taxon>Cyanomargarita</taxon>
    </lineage>
</organism>
<dbReference type="EMBL" id="JAHHGZ010000012">
    <property type="protein sequence ID" value="MBW4668283.1"/>
    <property type="molecule type" value="Genomic_DNA"/>
</dbReference>
<gene>
    <name evidence="1" type="ORF">KME60_12875</name>
</gene>
<dbReference type="Gene3D" id="2.60.120.620">
    <property type="entry name" value="q2cbj1_9rhob like domain"/>
    <property type="match status" value="1"/>
</dbReference>
<dbReference type="PANTHER" id="PTHR20883">
    <property type="entry name" value="PHYTANOYL-COA DIOXYGENASE DOMAIN CONTAINING 1"/>
    <property type="match status" value="1"/>
</dbReference>
<comment type="caution">
    <text evidence="1">The sequence shown here is derived from an EMBL/GenBank/DDBJ whole genome shotgun (WGS) entry which is preliminary data.</text>
</comment>
<dbReference type="PANTHER" id="PTHR20883:SF48">
    <property type="entry name" value="ECTOINE DIOXYGENASE"/>
    <property type="match status" value="1"/>
</dbReference>
<dbReference type="AlphaFoldDB" id="A0A951QM55"/>
<dbReference type="SUPFAM" id="SSF51197">
    <property type="entry name" value="Clavaminate synthase-like"/>
    <property type="match status" value="1"/>
</dbReference>
<dbReference type="GO" id="GO:0016706">
    <property type="term" value="F:2-oxoglutarate-dependent dioxygenase activity"/>
    <property type="evidence" value="ECO:0007669"/>
    <property type="project" value="UniProtKB-ARBA"/>
</dbReference>
<dbReference type="InterPro" id="IPR008775">
    <property type="entry name" value="Phytyl_CoA_dOase-like"/>
</dbReference>
<reference evidence="1" key="1">
    <citation type="submission" date="2021-05" db="EMBL/GenBank/DDBJ databases">
        <authorList>
            <person name="Pietrasiak N."/>
            <person name="Ward R."/>
            <person name="Stajich J.E."/>
            <person name="Kurbessoian T."/>
        </authorList>
    </citation>
    <scope>NUCLEOTIDE SEQUENCE</scope>
    <source>
        <strain evidence="1">GSE-NOS-MK-12-04C</strain>
    </source>
</reference>
<accession>A0A951QM55</accession>
<sequence length="294" mass="33947">MKTFTQPLTKEQLALLPTDEDVAFYEEHGWFITKEKVIPDEIIDEAILGSERFYRGERDATLPYSNGYSDWKPGDGDAVRNNQHVSYRNKELRKLLLQPIIGAIAARLARSRGIRLFEDTLVYKAPVKNDGEEGVVGWHTDRSYSSNSTSNKMLSAWIPFHDSEPLRSPLVVIDGSQKWSGNEHMRTFNNRNLKELEKQFTSLEREIVEVPIIMKKGHISFHHGLAIHGSYPNYSNSPRLAFALYLQDYDNRYQPFWNNGKQIHHFLDSVCRKQPDGNPDYSDPAVFPTLWSEF</sequence>
<evidence type="ECO:0000313" key="1">
    <source>
        <dbReference type="EMBL" id="MBW4668283.1"/>
    </source>
</evidence>
<dbReference type="Proteomes" id="UP000729701">
    <property type="component" value="Unassembled WGS sequence"/>
</dbReference>
<protein>
    <submittedName>
        <fullName evidence="1">Phytanoyl-CoA dioxygenase family protein</fullName>
    </submittedName>
</protein>
<evidence type="ECO:0000313" key="2">
    <source>
        <dbReference type="Proteomes" id="UP000729701"/>
    </source>
</evidence>
<keyword evidence="1" id="KW-0223">Dioxygenase</keyword>
<dbReference type="GO" id="GO:0005506">
    <property type="term" value="F:iron ion binding"/>
    <property type="evidence" value="ECO:0007669"/>
    <property type="project" value="UniProtKB-ARBA"/>
</dbReference>
<keyword evidence="1" id="KW-0560">Oxidoreductase</keyword>